<feature type="domain" description="Lipocalin/cytosolic fatty-acid binding" evidence="6">
    <location>
        <begin position="32"/>
        <end position="156"/>
    </location>
</feature>
<evidence type="ECO:0000256" key="4">
    <source>
        <dbReference type="ARBA" id="ARBA00022729"/>
    </source>
</evidence>
<dbReference type="SUPFAM" id="SSF50814">
    <property type="entry name" value="Lipocalins"/>
    <property type="match status" value="1"/>
</dbReference>
<dbReference type="InterPro" id="IPR000566">
    <property type="entry name" value="Lipocln_cytosolic_FA-bd_dom"/>
</dbReference>
<organism evidence="7 8">
    <name type="scientific">Galeopterus variegatus</name>
    <name type="common">Malayan flying lemur</name>
    <name type="synonym">Cynocephalus variegatus</name>
    <dbReference type="NCBI Taxonomy" id="482537"/>
    <lineage>
        <taxon>Eukaryota</taxon>
        <taxon>Metazoa</taxon>
        <taxon>Chordata</taxon>
        <taxon>Craniata</taxon>
        <taxon>Vertebrata</taxon>
        <taxon>Euteleostomi</taxon>
        <taxon>Mammalia</taxon>
        <taxon>Eutheria</taxon>
        <taxon>Euarchontoglires</taxon>
        <taxon>Dermoptera</taxon>
        <taxon>Cynocephalidae</taxon>
        <taxon>Galeopterus</taxon>
    </lineage>
</organism>
<evidence type="ECO:0000259" key="6">
    <source>
        <dbReference type="Pfam" id="PF00061"/>
    </source>
</evidence>
<dbReference type="RefSeq" id="XP_008592640.1">
    <property type="nucleotide sequence ID" value="XM_008594418.1"/>
</dbReference>
<dbReference type="PRINTS" id="PR01175">
    <property type="entry name" value="VNEBNERGLAND"/>
</dbReference>
<evidence type="ECO:0000313" key="8">
    <source>
        <dbReference type="RefSeq" id="XP_008592640.1"/>
    </source>
</evidence>
<evidence type="ECO:0000256" key="2">
    <source>
        <dbReference type="ARBA" id="ARBA00006889"/>
    </source>
</evidence>
<keyword evidence="7" id="KW-1185">Reference proteome</keyword>
<feature type="non-terminal residue" evidence="8">
    <location>
        <position position="193"/>
    </location>
</feature>
<dbReference type="Pfam" id="PF00061">
    <property type="entry name" value="Lipocalin"/>
    <property type="match status" value="1"/>
</dbReference>
<feature type="chain" id="PRO_5047039819" evidence="5">
    <location>
        <begin position="19"/>
        <end position="193"/>
    </location>
</feature>
<dbReference type="Gene3D" id="2.40.128.20">
    <property type="match status" value="1"/>
</dbReference>
<dbReference type="InterPro" id="IPR012674">
    <property type="entry name" value="Calycin"/>
</dbReference>
<dbReference type="PANTHER" id="PTHR11430:SF124">
    <property type="entry name" value="LIPOCALIN 1-LIKE PROTEIN 1-RELATED"/>
    <property type="match status" value="1"/>
</dbReference>
<keyword evidence="3" id="KW-0964">Secreted</keyword>
<proteinExistence type="inferred from homology"/>
<dbReference type="InterPro" id="IPR002345">
    <property type="entry name" value="Lipocalin"/>
</dbReference>
<feature type="signal peptide" evidence="5">
    <location>
        <begin position="1"/>
        <end position="18"/>
    </location>
</feature>
<evidence type="ECO:0000256" key="1">
    <source>
        <dbReference type="ARBA" id="ARBA00004613"/>
    </source>
</evidence>
<dbReference type="InterPro" id="IPR002450">
    <property type="entry name" value="von_Ebner_gland"/>
</dbReference>
<name>A0ABM0SIE9_GALVR</name>
<protein>
    <submittedName>
        <fullName evidence="8">Lipocalin-1</fullName>
    </submittedName>
</protein>
<evidence type="ECO:0000313" key="7">
    <source>
        <dbReference type="Proteomes" id="UP000694923"/>
    </source>
</evidence>
<keyword evidence="4 5" id="KW-0732">Signal</keyword>
<evidence type="ECO:0000256" key="3">
    <source>
        <dbReference type="ARBA" id="ARBA00022525"/>
    </source>
</evidence>
<evidence type="ECO:0000256" key="5">
    <source>
        <dbReference type="SAM" id="SignalP"/>
    </source>
</evidence>
<dbReference type="Proteomes" id="UP000694923">
    <property type="component" value="Unplaced"/>
</dbReference>
<sequence length="193" mass="21299">MKTLLLTFGLGLITALQAQDPTASDEKNQDLSGTWYLKAVTADKEILKQKPEYVAPVSLTILEGGNLEVKYSIPKADQCQDVKVVLEKTDEPGKYTIDGGKHVVYITGSRVKDHFLIYCEGELQGQQIHVLKLMGRDPEDNQEAMEDFEQAAAARGHPYMERGERAVATISVGVDPPSYSPWRSACFPFPSAP</sequence>
<reference evidence="8" key="1">
    <citation type="submission" date="2025-08" db="UniProtKB">
        <authorList>
            <consortium name="RefSeq"/>
        </authorList>
    </citation>
    <scope>IDENTIFICATION</scope>
</reference>
<accession>A0ABM0SIE9</accession>
<comment type="subcellular location">
    <subcellularLocation>
        <location evidence="1">Secreted</location>
    </subcellularLocation>
</comment>
<dbReference type="PANTHER" id="PTHR11430">
    <property type="entry name" value="LIPOCALIN"/>
    <property type="match status" value="1"/>
</dbReference>
<comment type="similarity">
    <text evidence="2">Belongs to the calycin superfamily. Lipocalin family.</text>
</comment>
<dbReference type="GeneID" id="103610203"/>
<gene>
    <name evidence="8" type="primary">LCN1</name>
</gene>